<dbReference type="GeneID" id="85443552"/>
<evidence type="ECO:0000313" key="1">
    <source>
        <dbReference type="EMBL" id="KAK1569352.1"/>
    </source>
</evidence>
<dbReference type="EMBL" id="JAHLJV010000138">
    <property type="protein sequence ID" value="KAK1569352.1"/>
    <property type="molecule type" value="Genomic_DNA"/>
</dbReference>
<organism evidence="1 2">
    <name type="scientific">Colletotrichum navitas</name>
    <dbReference type="NCBI Taxonomy" id="681940"/>
    <lineage>
        <taxon>Eukaryota</taxon>
        <taxon>Fungi</taxon>
        <taxon>Dikarya</taxon>
        <taxon>Ascomycota</taxon>
        <taxon>Pezizomycotina</taxon>
        <taxon>Sordariomycetes</taxon>
        <taxon>Hypocreomycetidae</taxon>
        <taxon>Glomerellales</taxon>
        <taxon>Glomerellaceae</taxon>
        <taxon>Colletotrichum</taxon>
        <taxon>Colletotrichum graminicola species complex</taxon>
    </lineage>
</organism>
<accession>A0AAD8PLB0</accession>
<comment type="caution">
    <text evidence="1">The sequence shown here is derived from an EMBL/GenBank/DDBJ whole genome shotgun (WGS) entry which is preliminary data.</text>
</comment>
<evidence type="ECO:0000313" key="2">
    <source>
        <dbReference type="Proteomes" id="UP001230504"/>
    </source>
</evidence>
<keyword evidence="2" id="KW-1185">Reference proteome</keyword>
<dbReference type="RefSeq" id="XP_060407605.1">
    <property type="nucleotide sequence ID" value="XM_060559312.1"/>
</dbReference>
<proteinExistence type="predicted"/>
<dbReference type="Proteomes" id="UP001230504">
    <property type="component" value="Unassembled WGS sequence"/>
</dbReference>
<sequence>MSSRTADSASSVWKSDPLMVVVWFNYYMTGCGAAIRNMSWEEPYHHQSNNHTAPPSHCHTRRWMVSWYSHMVVRE</sequence>
<gene>
    <name evidence="1" type="ORF">LY79DRAFT_572052</name>
</gene>
<reference evidence="1" key="1">
    <citation type="submission" date="2021-06" db="EMBL/GenBank/DDBJ databases">
        <title>Comparative genomics, transcriptomics and evolutionary studies reveal genomic signatures of adaptation to plant cell wall in hemibiotrophic fungi.</title>
        <authorList>
            <consortium name="DOE Joint Genome Institute"/>
            <person name="Baroncelli R."/>
            <person name="Diaz J.F."/>
            <person name="Benocci T."/>
            <person name="Peng M."/>
            <person name="Battaglia E."/>
            <person name="Haridas S."/>
            <person name="Andreopoulos W."/>
            <person name="Labutti K."/>
            <person name="Pangilinan J."/>
            <person name="Floch G.L."/>
            <person name="Makela M.R."/>
            <person name="Henrissat B."/>
            <person name="Grigoriev I.V."/>
            <person name="Crouch J.A."/>
            <person name="De Vries R.P."/>
            <person name="Sukno S.A."/>
            <person name="Thon M.R."/>
        </authorList>
    </citation>
    <scope>NUCLEOTIDE SEQUENCE</scope>
    <source>
        <strain evidence="1">CBS 125086</strain>
    </source>
</reference>
<dbReference type="AlphaFoldDB" id="A0AAD8PLB0"/>
<protein>
    <submittedName>
        <fullName evidence="1">Uncharacterized protein</fullName>
    </submittedName>
</protein>
<name>A0AAD8PLB0_9PEZI</name>